<dbReference type="EMBL" id="JACJID010000001">
    <property type="protein sequence ID" value="MBA8924655.1"/>
    <property type="molecule type" value="Genomic_DNA"/>
</dbReference>
<evidence type="ECO:0000256" key="4">
    <source>
        <dbReference type="PROSITE-ProRule" id="PRU00335"/>
    </source>
</evidence>
<dbReference type="InterPro" id="IPR050109">
    <property type="entry name" value="HTH-type_TetR-like_transc_reg"/>
</dbReference>
<dbReference type="InterPro" id="IPR011075">
    <property type="entry name" value="TetR_C"/>
</dbReference>
<reference evidence="6 7" key="1">
    <citation type="submission" date="2020-08" db="EMBL/GenBank/DDBJ databases">
        <title>Genomic Encyclopedia of Archaeal and Bacterial Type Strains, Phase II (KMG-II): from individual species to whole genera.</title>
        <authorList>
            <person name="Goeker M."/>
        </authorList>
    </citation>
    <scope>NUCLEOTIDE SEQUENCE [LARGE SCALE GENOMIC DNA]</scope>
    <source>
        <strain evidence="6 7">DSM 43850</strain>
    </source>
</reference>
<evidence type="ECO:0000256" key="2">
    <source>
        <dbReference type="ARBA" id="ARBA00023125"/>
    </source>
</evidence>
<evidence type="ECO:0000259" key="5">
    <source>
        <dbReference type="PROSITE" id="PS50977"/>
    </source>
</evidence>
<keyword evidence="3" id="KW-0804">Transcription</keyword>
<gene>
    <name evidence="6" type="ORF">BC739_001852</name>
</gene>
<protein>
    <submittedName>
        <fullName evidence="6">AcrR family transcriptional regulator</fullName>
    </submittedName>
</protein>
<dbReference type="Gene3D" id="1.10.357.10">
    <property type="entry name" value="Tetracycline Repressor, domain 2"/>
    <property type="match status" value="1"/>
</dbReference>
<accession>A0ABR6BCR1</accession>
<dbReference type="PROSITE" id="PS01081">
    <property type="entry name" value="HTH_TETR_1"/>
    <property type="match status" value="1"/>
</dbReference>
<dbReference type="SUPFAM" id="SSF48498">
    <property type="entry name" value="Tetracyclin repressor-like, C-terminal domain"/>
    <property type="match status" value="1"/>
</dbReference>
<organism evidence="6 7">
    <name type="scientific">Kutzneria viridogrisea</name>
    <dbReference type="NCBI Taxonomy" id="47990"/>
    <lineage>
        <taxon>Bacteria</taxon>
        <taxon>Bacillati</taxon>
        <taxon>Actinomycetota</taxon>
        <taxon>Actinomycetes</taxon>
        <taxon>Pseudonocardiales</taxon>
        <taxon>Pseudonocardiaceae</taxon>
        <taxon>Kutzneria</taxon>
    </lineage>
</organism>
<dbReference type="Gene3D" id="1.10.10.60">
    <property type="entry name" value="Homeodomain-like"/>
    <property type="match status" value="1"/>
</dbReference>
<dbReference type="PANTHER" id="PTHR30055">
    <property type="entry name" value="HTH-TYPE TRANSCRIPTIONAL REGULATOR RUTR"/>
    <property type="match status" value="1"/>
</dbReference>
<dbReference type="InterPro" id="IPR009057">
    <property type="entry name" value="Homeodomain-like_sf"/>
</dbReference>
<evidence type="ECO:0000256" key="1">
    <source>
        <dbReference type="ARBA" id="ARBA00023015"/>
    </source>
</evidence>
<keyword evidence="2 4" id="KW-0238">DNA-binding</keyword>
<dbReference type="RefSeq" id="WP_025357820.1">
    <property type="nucleotide sequence ID" value="NZ_BAAABQ010000001.1"/>
</dbReference>
<feature type="DNA-binding region" description="H-T-H motif" evidence="4">
    <location>
        <begin position="28"/>
        <end position="47"/>
    </location>
</feature>
<dbReference type="Proteomes" id="UP000517916">
    <property type="component" value="Unassembled WGS sequence"/>
</dbReference>
<dbReference type="SUPFAM" id="SSF46689">
    <property type="entry name" value="Homeodomain-like"/>
    <property type="match status" value="1"/>
</dbReference>
<dbReference type="InterPro" id="IPR036271">
    <property type="entry name" value="Tet_transcr_reg_TetR-rel_C_sf"/>
</dbReference>
<evidence type="ECO:0000256" key="3">
    <source>
        <dbReference type="ARBA" id="ARBA00023163"/>
    </source>
</evidence>
<keyword evidence="1" id="KW-0805">Transcription regulation</keyword>
<keyword evidence="7" id="KW-1185">Reference proteome</keyword>
<proteinExistence type="predicted"/>
<dbReference type="PROSITE" id="PS50977">
    <property type="entry name" value="HTH_TETR_2"/>
    <property type="match status" value="1"/>
</dbReference>
<sequence length="191" mass="20896">MVRGQQREDALLVATIEVLAERGYAGLTMDAVAARAQASKATIYRRWRSKAQLVKAALDALDARDNAAVPDTGTLRGDLVAIVEALRAKASQSYVSMIGDLAQAMRHDEELAQALAEHIANEELSPFHDALHRAMDRGELPADTDTELVHDVAEAMVQRQLQTSAPMDDRFIVRLVDDVLLVLLTRGGNQQ</sequence>
<dbReference type="PRINTS" id="PR00455">
    <property type="entry name" value="HTHTETR"/>
</dbReference>
<dbReference type="PANTHER" id="PTHR30055:SF148">
    <property type="entry name" value="TETR-FAMILY TRANSCRIPTIONAL REGULATOR"/>
    <property type="match status" value="1"/>
</dbReference>
<feature type="domain" description="HTH tetR-type" evidence="5">
    <location>
        <begin position="5"/>
        <end position="65"/>
    </location>
</feature>
<comment type="caution">
    <text evidence="6">The sequence shown here is derived from an EMBL/GenBank/DDBJ whole genome shotgun (WGS) entry which is preliminary data.</text>
</comment>
<dbReference type="InterPro" id="IPR023772">
    <property type="entry name" value="DNA-bd_HTH_TetR-type_CS"/>
</dbReference>
<name>A0ABR6BCR1_9PSEU</name>
<dbReference type="Pfam" id="PF00440">
    <property type="entry name" value="TetR_N"/>
    <property type="match status" value="1"/>
</dbReference>
<evidence type="ECO:0000313" key="7">
    <source>
        <dbReference type="Proteomes" id="UP000517916"/>
    </source>
</evidence>
<dbReference type="Pfam" id="PF16859">
    <property type="entry name" value="TetR_C_11"/>
    <property type="match status" value="1"/>
</dbReference>
<evidence type="ECO:0000313" key="6">
    <source>
        <dbReference type="EMBL" id="MBA8924655.1"/>
    </source>
</evidence>
<dbReference type="InterPro" id="IPR001647">
    <property type="entry name" value="HTH_TetR"/>
</dbReference>